<dbReference type="Proteomes" id="UP000789920">
    <property type="component" value="Unassembled WGS sequence"/>
</dbReference>
<sequence length="77" mass="9047">YSEFRKIIDSDIATSYNYLHELKLRLIISYDNNQYETISKIIDDFELEFSKSDQLSKAVIISNHAISINQKADKFLK</sequence>
<evidence type="ECO:0000313" key="2">
    <source>
        <dbReference type="Proteomes" id="UP000789920"/>
    </source>
</evidence>
<proteinExistence type="predicted"/>
<accession>A0ACA9STN5</accession>
<dbReference type="EMBL" id="CAJVQC010162086">
    <property type="protein sequence ID" value="CAG8848730.1"/>
    <property type="molecule type" value="Genomic_DNA"/>
</dbReference>
<gene>
    <name evidence="1" type="ORF">RPERSI_LOCUS35265</name>
</gene>
<protein>
    <submittedName>
        <fullName evidence="1">20180_t:CDS:1</fullName>
    </submittedName>
</protein>
<comment type="caution">
    <text evidence="1">The sequence shown here is derived from an EMBL/GenBank/DDBJ whole genome shotgun (WGS) entry which is preliminary data.</text>
</comment>
<keyword evidence="2" id="KW-1185">Reference proteome</keyword>
<evidence type="ECO:0000313" key="1">
    <source>
        <dbReference type="EMBL" id="CAG8848730.1"/>
    </source>
</evidence>
<feature type="non-terminal residue" evidence="1">
    <location>
        <position position="77"/>
    </location>
</feature>
<name>A0ACA9STN5_9GLOM</name>
<feature type="non-terminal residue" evidence="1">
    <location>
        <position position="1"/>
    </location>
</feature>
<reference evidence="1" key="1">
    <citation type="submission" date="2021-06" db="EMBL/GenBank/DDBJ databases">
        <authorList>
            <person name="Kallberg Y."/>
            <person name="Tangrot J."/>
            <person name="Rosling A."/>
        </authorList>
    </citation>
    <scope>NUCLEOTIDE SEQUENCE</scope>
    <source>
        <strain evidence="1">MA461A</strain>
    </source>
</reference>
<organism evidence="1 2">
    <name type="scientific">Racocetra persica</name>
    <dbReference type="NCBI Taxonomy" id="160502"/>
    <lineage>
        <taxon>Eukaryota</taxon>
        <taxon>Fungi</taxon>
        <taxon>Fungi incertae sedis</taxon>
        <taxon>Mucoromycota</taxon>
        <taxon>Glomeromycotina</taxon>
        <taxon>Glomeromycetes</taxon>
        <taxon>Diversisporales</taxon>
        <taxon>Gigasporaceae</taxon>
        <taxon>Racocetra</taxon>
    </lineage>
</organism>